<keyword evidence="9 12" id="KW-0460">Magnesium</keyword>
<dbReference type="GO" id="GO:0019303">
    <property type="term" value="P:D-ribose catabolic process"/>
    <property type="evidence" value="ECO:0007669"/>
    <property type="project" value="UniProtKB-UniRule"/>
</dbReference>
<evidence type="ECO:0000256" key="4">
    <source>
        <dbReference type="ARBA" id="ARBA00022679"/>
    </source>
</evidence>
<feature type="binding site" evidence="12">
    <location>
        <begin position="15"/>
        <end position="17"/>
    </location>
    <ligand>
        <name>substrate</name>
    </ligand>
</feature>
<dbReference type="InterPro" id="IPR011877">
    <property type="entry name" value="Ribokinase"/>
</dbReference>
<comment type="pathway">
    <text evidence="12">Carbohydrate metabolism; D-ribose degradation; D-ribose 5-phosphate from beta-D-ribopyranose: step 2/2.</text>
</comment>
<feature type="binding site" evidence="12">
    <location>
        <position position="311"/>
    </location>
    <ligand>
        <name>K(+)</name>
        <dbReference type="ChEBI" id="CHEBI:29103"/>
    </ligand>
</feature>
<keyword evidence="5 12" id="KW-0479">Metal-binding</keyword>
<evidence type="ECO:0000256" key="2">
    <source>
        <dbReference type="ARBA" id="ARBA00012035"/>
    </source>
</evidence>
<feature type="binding site" evidence="12">
    <location>
        <position position="316"/>
    </location>
    <ligand>
        <name>K(+)</name>
        <dbReference type="ChEBI" id="CHEBI:29103"/>
    </ligand>
</feature>
<feature type="binding site" evidence="12">
    <location>
        <begin position="231"/>
        <end position="236"/>
    </location>
    <ligand>
        <name>ATP</name>
        <dbReference type="ChEBI" id="CHEBI:30616"/>
    </ligand>
</feature>
<comment type="catalytic activity">
    <reaction evidence="12">
        <text>D-ribose + ATP = D-ribose 5-phosphate + ADP + H(+)</text>
        <dbReference type="Rhea" id="RHEA:13697"/>
        <dbReference type="ChEBI" id="CHEBI:15378"/>
        <dbReference type="ChEBI" id="CHEBI:30616"/>
        <dbReference type="ChEBI" id="CHEBI:47013"/>
        <dbReference type="ChEBI" id="CHEBI:78346"/>
        <dbReference type="ChEBI" id="CHEBI:456216"/>
        <dbReference type="EC" id="2.7.1.15"/>
    </reaction>
</comment>
<feature type="binding site" evidence="12">
    <location>
        <position position="197"/>
    </location>
    <ligand>
        <name>ATP</name>
        <dbReference type="ChEBI" id="CHEBI:30616"/>
    </ligand>
</feature>
<dbReference type="PROSITE" id="PS00584">
    <property type="entry name" value="PFKB_KINASES_2"/>
    <property type="match status" value="1"/>
</dbReference>
<keyword evidence="6 12" id="KW-0547">Nucleotide-binding</keyword>
<dbReference type="Gene3D" id="3.40.1190.20">
    <property type="match status" value="1"/>
</dbReference>
<comment type="subcellular location">
    <subcellularLocation>
        <location evidence="12">Cytoplasm</location>
    </subcellularLocation>
    <subcellularLocation>
        <location evidence="12">Nucleus</location>
    </subcellularLocation>
</comment>
<comment type="function">
    <text evidence="12">Catalyzes the phosphorylation of ribose at O-5 in a reaction requiring ATP and magnesium. The resulting D-ribose-5-phosphate can then be used either for sythesis of nucleotides, histidine, and tryptophan, or as a component of the pentose phosphate pathway.</text>
</comment>
<dbReference type="Proteomes" id="UP000250140">
    <property type="component" value="Unassembled WGS sequence"/>
</dbReference>
<dbReference type="GO" id="GO:0046872">
    <property type="term" value="F:metal ion binding"/>
    <property type="evidence" value="ECO:0007669"/>
    <property type="project" value="UniProtKB-KW"/>
</dbReference>
<feature type="domain" description="Carbohydrate kinase PfkB" evidence="13">
    <location>
        <begin position="8"/>
        <end position="323"/>
    </location>
</feature>
<name>A0A8E2JPE6_9PEZI</name>
<dbReference type="SUPFAM" id="SSF53613">
    <property type="entry name" value="Ribokinase-like"/>
    <property type="match status" value="1"/>
</dbReference>
<evidence type="ECO:0000256" key="9">
    <source>
        <dbReference type="ARBA" id="ARBA00022842"/>
    </source>
</evidence>
<evidence type="ECO:0000313" key="14">
    <source>
        <dbReference type="EMBL" id="OCL04709.1"/>
    </source>
</evidence>
<feature type="binding site" evidence="12">
    <location>
        <position position="153"/>
    </location>
    <ligand>
        <name>substrate</name>
    </ligand>
</feature>
<evidence type="ECO:0000256" key="11">
    <source>
        <dbReference type="ARBA" id="ARBA00023277"/>
    </source>
</evidence>
<organism evidence="14 15">
    <name type="scientific">Glonium stellatum</name>
    <dbReference type="NCBI Taxonomy" id="574774"/>
    <lineage>
        <taxon>Eukaryota</taxon>
        <taxon>Fungi</taxon>
        <taxon>Dikarya</taxon>
        <taxon>Ascomycota</taxon>
        <taxon>Pezizomycotina</taxon>
        <taxon>Dothideomycetes</taxon>
        <taxon>Pleosporomycetidae</taxon>
        <taxon>Gloniales</taxon>
        <taxon>Gloniaceae</taxon>
        <taxon>Glonium</taxon>
    </lineage>
</organism>
<keyword evidence="11 12" id="KW-0119">Carbohydrate metabolism</keyword>
<protein>
    <recommendedName>
        <fullName evidence="3 12">Ribokinase</fullName>
        <shortName evidence="12">RK</shortName>
        <ecNumber evidence="2 12">2.7.1.15</ecNumber>
    </recommendedName>
</protein>
<dbReference type="PRINTS" id="PR00990">
    <property type="entry name" value="RIBOKINASE"/>
</dbReference>
<comment type="activity regulation">
    <text evidence="12">Activated by a monovalent cation that binds near, but not in, the active site. The most likely occupant of the site in vivo is potassium. Ion binding induces a conformational change that may alter substrate affinity.</text>
</comment>
<dbReference type="OrthoDB" id="415590at2759"/>
<dbReference type="Pfam" id="PF00294">
    <property type="entry name" value="PfkB"/>
    <property type="match status" value="1"/>
</dbReference>
<feature type="binding site" evidence="12">
    <location>
        <position position="265"/>
    </location>
    <ligand>
        <name>K(+)</name>
        <dbReference type="ChEBI" id="CHEBI:29103"/>
    </ligand>
</feature>
<accession>A0A8E2JPE6</accession>
<dbReference type="UniPathway" id="UPA00916">
    <property type="reaction ID" value="UER00889"/>
</dbReference>
<feature type="binding site" evidence="12">
    <location>
        <position position="305"/>
    </location>
    <ligand>
        <name>ATP</name>
        <dbReference type="ChEBI" id="CHEBI:30616"/>
    </ligand>
</feature>
<evidence type="ECO:0000256" key="6">
    <source>
        <dbReference type="ARBA" id="ARBA00022741"/>
    </source>
</evidence>
<keyword evidence="7 12" id="KW-0418">Kinase</keyword>
<comment type="cofactor">
    <cofactor evidence="12">
        <name>Mg(2+)</name>
        <dbReference type="ChEBI" id="CHEBI:18420"/>
    </cofactor>
    <text evidence="12">Requires a divalent cation, most likely magnesium in vivo, as an electrophilic catalyst to aid phosphoryl group transfer. It is the chelate of the metal and the nucleotide that is the actual substrate.</text>
</comment>
<gene>
    <name evidence="14" type="ORF">AOQ84DRAFT_300321</name>
</gene>
<proteinExistence type="inferred from homology"/>
<dbReference type="EC" id="2.7.1.15" evidence="2 12"/>
<evidence type="ECO:0000256" key="12">
    <source>
        <dbReference type="HAMAP-Rule" id="MF_03215"/>
    </source>
</evidence>
<feature type="binding site" evidence="12">
    <location>
        <position position="263"/>
    </location>
    <ligand>
        <name>K(+)</name>
        <dbReference type="ChEBI" id="CHEBI:29103"/>
    </ligand>
</feature>
<dbReference type="HAMAP" id="MF_01987">
    <property type="entry name" value="Ribokinase"/>
    <property type="match status" value="1"/>
</dbReference>
<keyword evidence="8 12" id="KW-0067">ATP-binding</keyword>
<dbReference type="PANTHER" id="PTHR10584:SF166">
    <property type="entry name" value="RIBOKINASE"/>
    <property type="match status" value="1"/>
</dbReference>
<sequence length="330" mass="34941">MASLHTVISVIGSLNVDLVTRTSRVPSAGETLTSESFDIGFGGKGANQAVACARLSQTHSQAIEGSFADIEVRMVGAIGDDQFADEFLKSLQGDGVNTSSIQRISNQKTGVAVIIVESQNGENRILFSPGANYAVPAINLLHDDVSVALFQLELPLHVVLRNMKEARDRGIDIILNPAPASKLPDDAYKGLNHLIMNETEAAILSGISPPTSWDDIAATFVQKGVQNVIITLGAEGVYYQTAYRHARSNPGKLIPARKVEVVDTTAAGDTFVGGYAVAAARSKATPKIGAFDIDVAIDFAIDFANRAASKTVQKKGAQSAIPWLDEIPGV</sequence>
<keyword evidence="15" id="KW-1185">Reference proteome</keyword>
<dbReference type="AlphaFoldDB" id="A0A8E2JPE6"/>
<comment type="caution">
    <text evidence="12">Lacks conserved residue(s) required for the propagation of feature annotation.</text>
</comment>
<keyword evidence="12" id="KW-0539">Nucleus</keyword>
<dbReference type="GO" id="GO:0005634">
    <property type="term" value="C:nucleus"/>
    <property type="evidence" value="ECO:0007669"/>
    <property type="project" value="UniProtKB-SubCell"/>
</dbReference>
<dbReference type="GO" id="GO:0005737">
    <property type="term" value="C:cytoplasm"/>
    <property type="evidence" value="ECO:0007669"/>
    <property type="project" value="UniProtKB-SubCell"/>
</dbReference>
<evidence type="ECO:0000259" key="13">
    <source>
        <dbReference type="Pfam" id="PF00294"/>
    </source>
</evidence>
<evidence type="ECO:0000256" key="8">
    <source>
        <dbReference type="ARBA" id="ARBA00022840"/>
    </source>
</evidence>
<dbReference type="InterPro" id="IPR029056">
    <property type="entry name" value="Ribokinase-like"/>
</dbReference>
<keyword evidence="4 12" id="KW-0808">Transferase</keyword>
<feature type="binding site" evidence="12">
    <location>
        <begin position="43"/>
        <end position="47"/>
    </location>
    <ligand>
        <name>substrate</name>
    </ligand>
</feature>
<dbReference type="GO" id="GO:0004747">
    <property type="term" value="F:ribokinase activity"/>
    <property type="evidence" value="ECO:0007669"/>
    <property type="project" value="UniProtKB-UniRule"/>
</dbReference>
<comment type="subunit">
    <text evidence="12">Homodimer.</text>
</comment>
<comment type="similarity">
    <text evidence="12">Belongs to the carbohydrate kinase PfkB family. Ribokinase subfamily.</text>
</comment>
<feature type="binding site" evidence="12">
    <location>
        <position position="314"/>
    </location>
    <ligand>
        <name>K(+)</name>
        <dbReference type="ChEBI" id="CHEBI:29103"/>
    </ligand>
</feature>
<dbReference type="InterPro" id="IPR002139">
    <property type="entry name" value="Ribo/fructo_kinase"/>
</dbReference>
<dbReference type="GO" id="GO:0005524">
    <property type="term" value="F:ATP binding"/>
    <property type="evidence" value="ECO:0007669"/>
    <property type="project" value="UniProtKB-UniRule"/>
</dbReference>
<evidence type="ECO:0000256" key="5">
    <source>
        <dbReference type="ARBA" id="ARBA00022723"/>
    </source>
</evidence>
<keyword evidence="12" id="KW-0963">Cytoplasm</keyword>
<keyword evidence="10 12" id="KW-0630">Potassium</keyword>
<feature type="active site" description="Proton acceptor" evidence="12">
    <location>
        <position position="269"/>
    </location>
</feature>
<dbReference type="EMBL" id="KV750454">
    <property type="protein sequence ID" value="OCL04709.1"/>
    <property type="molecule type" value="Genomic_DNA"/>
</dbReference>
<evidence type="ECO:0000256" key="3">
    <source>
        <dbReference type="ARBA" id="ARBA00016943"/>
    </source>
</evidence>
<dbReference type="PANTHER" id="PTHR10584">
    <property type="entry name" value="SUGAR KINASE"/>
    <property type="match status" value="1"/>
</dbReference>
<dbReference type="CDD" id="cd01174">
    <property type="entry name" value="ribokinase"/>
    <property type="match status" value="1"/>
</dbReference>
<feature type="binding site" evidence="12">
    <location>
        <begin position="268"/>
        <end position="269"/>
    </location>
    <ligand>
        <name>ATP</name>
        <dbReference type="ChEBI" id="CHEBI:30616"/>
    </ligand>
</feature>
<feature type="binding site" evidence="12">
    <location>
        <position position="269"/>
    </location>
    <ligand>
        <name>substrate</name>
    </ligand>
</feature>
<comment type="similarity">
    <text evidence="1">Belongs to the carbohydrate kinase pfkB family.</text>
</comment>
<evidence type="ECO:0000256" key="10">
    <source>
        <dbReference type="ARBA" id="ARBA00022958"/>
    </source>
</evidence>
<dbReference type="InterPro" id="IPR002173">
    <property type="entry name" value="Carboh/pur_kinase_PfkB_CS"/>
</dbReference>
<evidence type="ECO:0000256" key="7">
    <source>
        <dbReference type="ARBA" id="ARBA00022777"/>
    </source>
</evidence>
<evidence type="ECO:0000256" key="1">
    <source>
        <dbReference type="ARBA" id="ARBA00005380"/>
    </source>
</evidence>
<dbReference type="InterPro" id="IPR011611">
    <property type="entry name" value="PfkB_dom"/>
</dbReference>
<reference evidence="14 15" key="1">
    <citation type="journal article" date="2016" name="Nat. Commun.">
        <title>Ectomycorrhizal ecology is imprinted in the genome of the dominant symbiotic fungus Cenococcum geophilum.</title>
        <authorList>
            <consortium name="DOE Joint Genome Institute"/>
            <person name="Peter M."/>
            <person name="Kohler A."/>
            <person name="Ohm R.A."/>
            <person name="Kuo A."/>
            <person name="Krutzmann J."/>
            <person name="Morin E."/>
            <person name="Arend M."/>
            <person name="Barry K.W."/>
            <person name="Binder M."/>
            <person name="Choi C."/>
            <person name="Clum A."/>
            <person name="Copeland A."/>
            <person name="Grisel N."/>
            <person name="Haridas S."/>
            <person name="Kipfer T."/>
            <person name="LaButti K."/>
            <person name="Lindquist E."/>
            <person name="Lipzen A."/>
            <person name="Maire R."/>
            <person name="Meier B."/>
            <person name="Mihaltcheva S."/>
            <person name="Molinier V."/>
            <person name="Murat C."/>
            <person name="Poggeler S."/>
            <person name="Quandt C.A."/>
            <person name="Sperisen C."/>
            <person name="Tritt A."/>
            <person name="Tisserant E."/>
            <person name="Crous P.W."/>
            <person name="Henrissat B."/>
            <person name="Nehls U."/>
            <person name="Egli S."/>
            <person name="Spatafora J.W."/>
            <person name="Grigoriev I.V."/>
            <person name="Martin F.M."/>
        </authorList>
    </citation>
    <scope>NUCLEOTIDE SEQUENCE [LARGE SCALE GENOMIC DNA]</scope>
    <source>
        <strain evidence="14 15">CBS 207.34</strain>
    </source>
</reference>
<evidence type="ECO:0000313" key="15">
    <source>
        <dbReference type="Proteomes" id="UP000250140"/>
    </source>
</evidence>